<protein>
    <submittedName>
        <fullName evidence="4">PEPxxWA-CTERM sorting domain-containing protein</fullName>
    </submittedName>
</protein>
<dbReference type="Proteomes" id="UP001230685">
    <property type="component" value="Unassembled WGS sequence"/>
</dbReference>
<evidence type="ECO:0000313" key="5">
    <source>
        <dbReference type="Proteomes" id="UP001230685"/>
    </source>
</evidence>
<keyword evidence="1" id="KW-1133">Transmembrane helix</keyword>
<feature type="chain" id="PRO_5045173347" evidence="2">
    <location>
        <begin position="22"/>
        <end position="235"/>
    </location>
</feature>
<evidence type="ECO:0000259" key="3">
    <source>
        <dbReference type="Pfam" id="PF07589"/>
    </source>
</evidence>
<dbReference type="InterPro" id="IPR013424">
    <property type="entry name" value="Ice-binding_C"/>
</dbReference>
<keyword evidence="5" id="KW-1185">Reference proteome</keyword>
<feature type="domain" description="Ice-binding protein C-terminal" evidence="3">
    <location>
        <begin position="202"/>
        <end position="227"/>
    </location>
</feature>
<reference evidence="4 5" key="1">
    <citation type="submission" date="2023-07" db="EMBL/GenBank/DDBJ databases">
        <authorList>
            <person name="Kim M.K."/>
        </authorList>
    </citation>
    <scope>NUCLEOTIDE SEQUENCE [LARGE SCALE GENOMIC DNA]</scope>
    <source>
        <strain evidence="4 5">KR1UV-12</strain>
    </source>
</reference>
<accession>A0ABT9EFP2</accession>
<dbReference type="NCBIfam" id="NF035944">
    <property type="entry name" value="PEPxxWA-CTERM"/>
    <property type="match status" value="1"/>
</dbReference>
<evidence type="ECO:0000313" key="4">
    <source>
        <dbReference type="EMBL" id="MDP1025591.1"/>
    </source>
</evidence>
<proteinExistence type="predicted"/>
<dbReference type="EMBL" id="JAUUDS010000001">
    <property type="protein sequence ID" value="MDP1025591.1"/>
    <property type="molecule type" value="Genomic_DNA"/>
</dbReference>
<feature type="signal peptide" evidence="2">
    <location>
        <begin position="1"/>
        <end position="21"/>
    </location>
</feature>
<evidence type="ECO:0000256" key="2">
    <source>
        <dbReference type="SAM" id="SignalP"/>
    </source>
</evidence>
<dbReference type="NCBIfam" id="TIGR02595">
    <property type="entry name" value="PEP_CTERM"/>
    <property type="match status" value="1"/>
</dbReference>
<comment type="caution">
    <text evidence="4">The sequence shown here is derived from an EMBL/GenBank/DDBJ whole genome shotgun (WGS) entry which is preliminary data.</text>
</comment>
<keyword evidence="1" id="KW-0472">Membrane</keyword>
<dbReference type="Pfam" id="PF07589">
    <property type="entry name" value="PEP-CTERM"/>
    <property type="match status" value="1"/>
</dbReference>
<keyword evidence="1" id="KW-0812">Transmembrane</keyword>
<organism evidence="4 5">
    <name type="scientific">Sphingomonas aurea</name>
    <dbReference type="NCBI Taxonomy" id="3063994"/>
    <lineage>
        <taxon>Bacteria</taxon>
        <taxon>Pseudomonadati</taxon>
        <taxon>Pseudomonadota</taxon>
        <taxon>Alphaproteobacteria</taxon>
        <taxon>Sphingomonadales</taxon>
        <taxon>Sphingomonadaceae</taxon>
        <taxon>Sphingomonas</taxon>
    </lineage>
</organism>
<sequence>MKKLAITAAVLAAAVAAPASAVTVVATQGSNSGASANFSQTFAGMTNTVFDFNSGETAKEVQKLQNAGFTVQSGGTGNNSVQTMSVRDQYAMPAPSDGSAFAVVQARSNVSIYRQSGGYEVISLYLGSVDSYNSISLLNNAGGVIASYTGQQLLNFATPAGTANGQTAYRVTFTRNVGDAAFAGLNIASSDNSAEFDNLVFAVPEPSTWALMLAGFGMVGMAMRSRRRRTTAVFA</sequence>
<name>A0ABT9EFP2_9SPHN</name>
<feature type="transmembrane region" description="Helical" evidence="1">
    <location>
        <begin position="206"/>
        <end position="223"/>
    </location>
</feature>
<dbReference type="RefSeq" id="WP_305171187.1">
    <property type="nucleotide sequence ID" value="NZ_JAUUDS010000001.1"/>
</dbReference>
<gene>
    <name evidence="4" type="ORF">Q5H91_00045</name>
</gene>
<evidence type="ECO:0000256" key="1">
    <source>
        <dbReference type="SAM" id="Phobius"/>
    </source>
</evidence>
<keyword evidence="2" id="KW-0732">Signal</keyword>